<gene>
    <name evidence="1" type="ORF">mv_L267</name>
</gene>
<sequence length="216" mass="25677">MEVKSHYKIQLKYDPNTLVKFPPEMKPTEEGSGTFVDVRIGCSICSRGYACTMDVRPSKDYYSDFIPLKDIDLRMPYYNHDKSLEEMDANYLGETEIDKIWYVWKNPEMEYVYKLRNMVRILHESSVNTFNGGVSYTVDSNQITNYYGSKEIPDPDNDKFWCYHFIDGEEITLCPGCYMWSSYIYPENKEKFIPLNQFDLGYEQWLEEYEDKLIIK</sequence>
<name>H2EDJ9_9VIRU</name>
<dbReference type="EMBL" id="JN885996">
    <property type="protein sequence ID" value="AEX62472.1"/>
    <property type="molecule type" value="Genomic_DNA"/>
</dbReference>
<organism evidence="1">
    <name type="scientific">Moumouvirus sp. 'Monve'</name>
    <dbReference type="NCBI Taxonomy" id="1128131"/>
    <lineage>
        <taxon>Viruses</taxon>
        <taxon>Varidnaviria</taxon>
        <taxon>Bamfordvirae</taxon>
        <taxon>Nucleocytoviricota</taxon>
        <taxon>Megaviricetes</taxon>
        <taxon>Imitervirales</taxon>
        <taxon>Mimiviridae</taxon>
        <taxon>Megamimivirinae</taxon>
        <taxon>Moumouvirus</taxon>
    </lineage>
</organism>
<proteinExistence type="predicted"/>
<reference evidence="1" key="1">
    <citation type="submission" date="2011-10" db="EMBL/GenBank/DDBJ databases">
        <title>Provirophages and transpovirons: unique mobilome of giant viruses.</title>
        <authorList>
            <person name="Desnues C."/>
            <person name="LaScola B."/>
            <person name="Yutin N."/>
            <person name="Fournous G."/>
            <person name="Koonin E."/>
            <person name="Raoult D."/>
        </authorList>
    </citation>
    <scope>NUCLEOTIDE SEQUENCE</scope>
    <source>
        <strain evidence="1">Mv13-mv</strain>
    </source>
</reference>
<evidence type="ECO:0000313" key="1">
    <source>
        <dbReference type="EMBL" id="AEX62472.1"/>
    </source>
</evidence>
<accession>H2EDJ9</accession>
<protein>
    <submittedName>
        <fullName evidence="1">Uncharacterized protein</fullName>
    </submittedName>
</protein>